<dbReference type="InterPro" id="IPR001962">
    <property type="entry name" value="Asn_synthase"/>
</dbReference>
<proteinExistence type="inferred from homology"/>
<dbReference type="AlphaFoldDB" id="A0A202B2Q5"/>
<protein>
    <recommendedName>
        <fullName evidence="3">asparagine synthase (glutamine-hydrolyzing)</fullName>
        <ecNumber evidence="3">6.3.5.4</ecNumber>
    </recommendedName>
</protein>
<evidence type="ECO:0000256" key="8">
    <source>
        <dbReference type="PIRSR" id="PIRSR001589-1"/>
    </source>
</evidence>
<dbReference type="GO" id="GO:0004066">
    <property type="term" value="F:asparagine synthase (glutamine-hydrolyzing) activity"/>
    <property type="evidence" value="ECO:0007669"/>
    <property type="project" value="UniProtKB-EC"/>
</dbReference>
<gene>
    <name evidence="12" type="ORF">CBW21_21610</name>
</gene>
<dbReference type="InterPro" id="IPR014729">
    <property type="entry name" value="Rossmann-like_a/b/a_fold"/>
</dbReference>
<dbReference type="InterPro" id="IPR017932">
    <property type="entry name" value="GATase_2_dom"/>
</dbReference>
<evidence type="ECO:0000313" key="12">
    <source>
        <dbReference type="EMBL" id="OVE45767.1"/>
    </source>
</evidence>
<keyword evidence="8" id="KW-0061">Asparagine biosynthesis</keyword>
<dbReference type="EC" id="6.3.5.4" evidence="3"/>
<dbReference type="SUPFAM" id="SSF56235">
    <property type="entry name" value="N-terminal nucleophile aminohydrolases (Ntn hydrolases)"/>
    <property type="match status" value="1"/>
</dbReference>
<dbReference type="Pfam" id="PF13537">
    <property type="entry name" value="GATase_7"/>
    <property type="match status" value="1"/>
</dbReference>
<dbReference type="InterPro" id="IPR051786">
    <property type="entry name" value="ASN_synthetase/amidase"/>
</dbReference>
<dbReference type="InterPro" id="IPR029055">
    <property type="entry name" value="Ntn_hydrolases_N"/>
</dbReference>
<dbReference type="EMBL" id="NHOO01000028">
    <property type="protein sequence ID" value="OVE45767.1"/>
    <property type="molecule type" value="Genomic_DNA"/>
</dbReference>
<evidence type="ECO:0000313" key="13">
    <source>
        <dbReference type="Proteomes" id="UP000196342"/>
    </source>
</evidence>
<feature type="active site" description="For GATase activity" evidence="8">
    <location>
        <position position="33"/>
    </location>
</feature>
<comment type="catalytic activity">
    <reaction evidence="7">
        <text>L-aspartate + L-glutamine + ATP + H2O = L-asparagine + L-glutamate + AMP + diphosphate + H(+)</text>
        <dbReference type="Rhea" id="RHEA:12228"/>
        <dbReference type="ChEBI" id="CHEBI:15377"/>
        <dbReference type="ChEBI" id="CHEBI:15378"/>
        <dbReference type="ChEBI" id="CHEBI:29985"/>
        <dbReference type="ChEBI" id="CHEBI:29991"/>
        <dbReference type="ChEBI" id="CHEBI:30616"/>
        <dbReference type="ChEBI" id="CHEBI:33019"/>
        <dbReference type="ChEBI" id="CHEBI:58048"/>
        <dbReference type="ChEBI" id="CHEBI:58359"/>
        <dbReference type="ChEBI" id="CHEBI:456215"/>
        <dbReference type="EC" id="6.3.5.4"/>
    </reaction>
</comment>
<dbReference type="PIRSF" id="PIRSF001589">
    <property type="entry name" value="Asn_synthetase_glu-h"/>
    <property type="match status" value="1"/>
</dbReference>
<comment type="similarity">
    <text evidence="2">Belongs to the asparagine synthetase family.</text>
</comment>
<evidence type="ECO:0000256" key="7">
    <source>
        <dbReference type="ARBA" id="ARBA00048741"/>
    </source>
</evidence>
<evidence type="ECO:0000256" key="1">
    <source>
        <dbReference type="ARBA" id="ARBA00005187"/>
    </source>
</evidence>
<dbReference type="CDD" id="cd00712">
    <property type="entry name" value="AsnB"/>
    <property type="match status" value="1"/>
</dbReference>
<keyword evidence="8" id="KW-0028">Amino-acid biosynthesis</keyword>
<evidence type="ECO:0000256" key="6">
    <source>
        <dbReference type="ARBA" id="ARBA00022962"/>
    </source>
</evidence>
<dbReference type="PROSITE" id="PS51278">
    <property type="entry name" value="GATASE_TYPE_2"/>
    <property type="match status" value="1"/>
</dbReference>
<comment type="caution">
    <text evidence="12">The sequence shown here is derived from an EMBL/GenBank/DDBJ whole genome shotgun (WGS) entry which is preliminary data.</text>
</comment>
<dbReference type="InterPro" id="IPR033738">
    <property type="entry name" value="AsnB_N"/>
</dbReference>
<dbReference type="InterPro" id="IPR006426">
    <property type="entry name" value="Asn_synth_AEB"/>
</dbReference>
<dbReference type="Pfam" id="PF00733">
    <property type="entry name" value="Asn_synthase"/>
    <property type="match status" value="1"/>
</dbReference>
<dbReference type="CDD" id="cd01991">
    <property type="entry name" value="Asn_synthase_B_C"/>
    <property type="match status" value="1"/>
</dbReference>
<dbReference type="Gene3D" id="3.60.20.10">
    <property type="entry name" value="Glutamine Phosphoribosylpyrophosphate, subunit 1, domain 1"/>
    <property type="match status" value="1"/>
</dbReference>
<dbReference type="GO" id="GO:0005524">
    <property type="term" value="F:ATP binding"/>
    <property type="evidence" value="ECO:0007669"/>
    <property type="project" value="UniProtKB-KW"/>
</dbReference>
<dbReference type="SUPFAM" id="SSF52402">
    <property type="entry name" value="Adenine nucleotide alpha hydrolases-like"/>
    <property type="match status" value="1"/>
</dbReference>
<accession>A0A202B2Q5</accession>
<evidence type="ECO:0000256" key="2">
    <source>
        <dbReference type="ARBA" id="ARBA00005752"/>
    </source>
</evidence>
<keyword evidence="4 9" id="KW-0547">Nucleotide-binding</keyword>
<comment type="pathway">
    <text evidence="1">Amino-acid biosynthesis; L-asparagine biosynthesis; L-asparagine from L-aspartate (L-Gln route): step 1/1.</text>
</comment>
<dbReference type="GO" id="GO:0006529">
    <property type="term" value="P:asparagine biosynthetic process"/>
    <property type="evidence" value="ECO:0007669"/>
    <property type="project" value="UniProtKB-KW"/>
</dbReference>
<dbReference type="GO" id="GO:0005829">
    <property type="term" value="C:cytosol"/>
    <property type="evidence" value="ECO:0007669"/>
    <property type="project" value="TreeGrafter"/>
</dbReference>
<feature type="site" description="Important for beta-aspartyl-AMP intermediate formation" evidence="10">
    <location>
        <position position="397"/>
    </location>
</feature>
<evidence type="ECO:0000256" key="9">
    <source>
        <dbReference type="PIRSR" id="PIRSR001589-2"/>
    </source>
</evidence>
<feature type="binding site" evidence="9">
    <location>
        <position position="131"/>
    </location>
    <ligand>
        <name>L-glutamine</name>
        <dbReference type="ChEBI" id="CHEBI:58359"/>
    </ligand>
</feature>
<dbReference type="PANTHER" id="PTHR43284:SF1">
    <property type="entry name" value="ASPARAGINE SYNTHETASE"/>
    <property type="match status" value="1"/>
</dbReference>
<evidence type="ECO:0000256" key="5">
    <source>
        <dbReference type="ARBA" id="ARBA00022840"/>
    </source>
</evidence>
<dbReference type="Proteomes" id="UP000196342">
    <property type="component" value="Unassembled WGS sequence"/>
</dbReference>
<keyword evidence="6 8" id="KW-0315">Glutamine amidotransferase</keyword>
<dbReference type="NCBIfam" id="TIGR01536">
    <property type="entry name" value="asn_synth_AEB"/>
    <property type="match status" value="1"/>
</dbReference>
<reference evidence="12 13" key="1">
    <citation type="submission" date="2017-05" db="EMBL/GenBank/DDBJ databases">
        <title>Chromobacterium violaceum GHPS1 isolated from Hydrocarbon polluted soil in French Guiana display an awesome secondary metabolite arsenal and a battery of drug and heavy-metal-resistance and detoxification of xenobiotics proteins.</title>
        <authorList>
            <person name="Belbahri L."/>
        </authorList>
    </citation>
    <scope>NUCLEOTIDE SEQUENCE [LARGE SCALE GENOMIC DNA]</scope>
    <source>
        <strain evidence="12 13">GHPS1</strain>
    </source>
</reference>
<evidence type="ECO:0000256" key="3">
    <source>
        <dbReference type="ARBA" id="ARBA00012737"/>
    </source>
</evidence>
<name>A0A202B2Q5_CHRVL</name>
<organism evidence="12 13">
    <name type="scientific">Chromobacterium violaceum</name>
    <dbReference type="NCBI Taxonomy" id="536"/>
    <lineage>
        <taxon>Bacteria</taxon>
        <taxon>Pseudomonadati</taxon>
        <taxon>Pseudomonadota</taxon>
        <taxon>Betaproteobacteria</taxon>
        <taxon>Neisseriales</taxon>
        <taxon>Chromobacteriaceae</taxon>
        <taxon>Chromobacterium</taxon>
    </lineage>
</organism>
<keyword evidence="13" id="KW-1185">Reference proteome</keyword>
<dbReference type="Gene3D" id="3.40.50.620">
    <property type="entry name" value="HUPs"/>
    <property type="match status" value="2"/>
</dbReference>
<evidence type="ECO:0000259" key="11">
    <source>
        <dbReference type="PROSITE" id="PS51278"/>
    </source>
</evidence>
<keyword evidence="5 9" id="KW-0067">ATP-binding</keyword>
<sequence>MAGWPATSTARWMVRRCRARGCCPARREDRRMCGIAGALLDRHAHDGDVAEARRMILRQTHRGPDGLAARRVGPALLASSRLAIVDVANGSQPFSDESRAIHAVFNGEIYNHLELREHLSRRGHSLSGGSDGEVIVHLYEEYGTDCFQWLDGQFAIAIFDSRDDSLHLARDRMGICPLHWARLDGALYFSSEIKGLLAVAGMPRRAEPRAMLQLAYFGAVCAPLTPFGGIHQLPAAHRLSFRAGRLEMGRYWSLDFPLAGEHARLSEAQAAEGLAARLERAVASHAQGEFEPTCFLSGGIDSAVIAALLQRRSQASIAAFCAASEHGRMDEGGAAARTAEWLGVDLKRVRIDEAGIADAFPRLIWHGETPVISTEASALMRLAGEAGKRSKIVLTGEGADEAFAGYLAFRQYRQLGALTGRGLSPLRTMVRPWLRGHYGSECLLPGEDRLGVLAEHFGCVPAQAYEWEFYREALTPLFSPELRAMAAAGGCWDGFEFDRGAVRGRHWLDRSLYVSYQVMLPNYLLGAHGDRIYAAHSVEGRYPFLDRALVEYAAALDPALKLRRGREKHILRVAAARWLPDEVAWRPKTRFVMPFGTPFVGPRAAPLYAELLSPGKLAEYGYFDPERVRLLFRALASPPSAGGKARRYLERLALGLGATFVVSAQLWHHLHLADGGSAVSGEAARRSAPATIA</sequence>
<dbReference type="PANTHER" id="PTHR43284">
    <property type="entry name" value="ASPARAGINE SYNTHETASE (GLUTAMINE-HYDROLYZING)"/>
    <property type="match status" value="1"/>
</dbReference>
<evidence type="ECO:0000256" key="4">
    <source>
        <dbReference type="ARBA" id="ARBA00022741"/>
    </source>
</evidence>
<evidence type="ECO:0000256" key="10">
    <source>
        <dbReference type="PIRSR" id="PIRSR001589-3"/>
    </source>
</evidence>
<feature type="domain" description="Glutamine amidotransferase type-2" evidence="11">
    <location>
        <begin position="33"/>
        <end position="217"/>
    </location>
</feature>